<feature type="region of interest" description="Disordered" evidence="7">
    <location>
        <begin position="1"/>
        <end position="32"/>
    </location>
</feature>
<dbReference type="PROSITE" id="PS51383">
    <property type="entry name" value="YJEF_C_3"/>
    <property type="match status" value="1"/>
</dbReference>
<evidence type="ECO:0000256" key="1">
    <source>
        <dbReference type="ARBA" id="ARBA00022741"/>
    </source>
</evidence>
<proteinExistence type="inferred from homology"/>
<evidence type="ECO:0000256" key="4">
    <source>
        <dbReference type="ARBA" id="ARBA00023027"/>
    </source>
</evidence>
<dbReference type="CDD" id="cd01171">
    <property type="entry name" value="YXKO-related"/>
    <property type="match status" value="1"/>
</dbReference>
<evidence type="ECO:0000259" key="8">
    <source>
        <dbReference type="PROSITE" id="PS51383"/>
    </source>
</evidence>
<evidence type="ECO:0000256" key="5">
    <source>
        <dbReference type="ARBA" id="ARBA00023239"/>
    </source>
</evidence>
<feature type="binding site" evidence="6">
    <location>
        <position position="239"/>
    </location>
    <ligand>
        <name>AMP</name>
        <dbReference type="ChEBI" id="CHEBI:456215"/>
    </ligand>
</feature>
<dbReference type="Gene3D" id="3.40.1190.20">
    <property type="match status" value="1"/>
</dbReference>
<evidence type="ECO:0000256" key="7">
    <source>
        <dbReference type="SAM" id="MobiDB-lite"/>
    </source>
</evidence>
<comment type="caution">
    <text evidence="9">The sequence shown here is derived from an EMBL/GenBank/DDBJ whole genome shotgun (WGS) entry which is preliminary data.</text>
</comment>
<feature type="binding site" evidence="6">
    <location>
        <position position="173"/>
    </location>
    <ligand>
        <name>(6S)-NADPHX</name>
        <dbReference type="ChEBI" id="CHEBI:64076"/>
    </ligand>
</feature>
<dbReference type="Pfam" id="PF01256">
    <property type="entry name" value="Carb_kinase"/>
    <property type="match status" value="1"/>
</dbReference>
<feature type="binding site" evidence="6">
    <location>
        <position position="240"/>
    </location>
    <ligand>
        <name>(6S)-NADPHX</name>
        <dbReference type="ChEBI" id="CHEBI:64076"/>
    </ligand>
</feature>
<keyword evidence="2 6" id="KW-0067">ATP-binding</keyword>
<reference evidence="9 10" key="1">
    <citation type="journal article" date="2019" name="Int. J. Syst. Evol. Microbiol.">
        <title>The Global Catalogue of Microorganisms (GCM) 10K type strain sequencing project: providing services to taxonomists for standard genome sequencing and annotation.</title>
        <authorList>
            <consortium name="The Broad Institute Genomics Platform"/>
            <consortium name="The Broad Institute Genome Sequencing Center for Infectious Disease"/>
            <person name="Wu L."/>
            <person name="Ma J."/>
        </authorList>
    </citation>
    <scope>NUCLEOTIDE SEQUENCE [LARGE SCALE GENOMIC DNA]</scope>
    <source>
        <strain evidence="9 10">JCM 9933</strain>
    </source>
</reference>
<evidence type="ECO:0000313" key="10">
    <source>
        <dbReference type="Proteomes" id="UP001501588"/>
    </source>
</evidence>
<comment type="catalytic activity">
    <reaction evidence="6">
        <text>(6S)-NADHX + ADP = AMP + phosphate + NADH + H(+)</text>
        <dbReference type="Rhea" id="RHEA:32223"/>
        <dbReference type="ChEBI" id="CHEBI:15378"/>
        <dbReference type="ChEBI" id="CHEBI:43474"/>
        <dbReference type="ChEBI" id="CHEBI:57945"/>
        <dbReference type="ChEBI" id="CHEBI:64074"/>
        <dbReference type="ChEBI" id="CHEBI:456215"/>
        <dbReference type="ChEBI" id="CHEBI:456216"/>
        <dbReference type="EC" id="4.2.1.136"/>
    </reaction>
</comment>
<dbReference type="EC" id="4.2.1.136" evidence="6"/>
<gene>
    <name evidence="6" type="primary">nnrD</name>
    <name evidence="9" type="ORF">GCM10009416_21570</name>
</gene>
<sequence length="305" mass="30335">MSGVIGDPTPVTPELLRATPLPRHRQGDDKDGRGRVLVVAGSVEVPGAALLCGIGALRAGAGKLQMATCRSVAPHLGMAAPEALVAGLDETPGGGISAEEADKLAKRAGRCDALLLGPGMADGDGEAAALTKRVLERMDPGPVVVLDAAALPDLEDGPAALRRHSGRVVLTPHAGEMAKLLGVPKEEVEADPLGAGRRAAGALGAVVAMKGGCTFVVDPGGAAWSCDLGQVGLATSGSGDTLAGLVAGLAARGASPVEATVWGVFLHAEAGNRLARTRGPVGFLARELLAEVPSIMAGLGPAEPG</sequence>
<feature type="binding site" evidence="6">
    <location>
        <begin position="210"/>
        <end position="214"/>
    </location>
    <ligand>
        <name>AMP</name>
        <dbReference type="ChEBI" id="CHEBI:456215"/>
    </ligand>
</feature>
<feature type="binding site" evidence="6">
    <location>
        <position position="119"/>
    </location>
    <ligand>
        <name>(6S)-NADPHX</name>
        <dbReference type="ChEBI" id="CHEBI:64076"/>
    </ligand>
</feature>
<dbReference type="SUPFAM" id="SSF53613">
    <property type="entry name" value="Ribokinase-like"/>
    <property type="match status" value="1"/>
</dbReference>
<dbReference type="Proteomes" id="UP001501588">
    <property type="component" value="Unassembled WGS sequence"/>
</dbReference>
<keyword evidence="4 6" id="KW-0520">NAD</keyword>
<comment type="similarity">
    <text evidence="6">Belongs to the NnrD/CARKD family.</text>
</comment>
<evidence type="ECO:0000313" key="9">
    <source>
        <dbReference type="EMBL" id="GAA0582850.1"/>
    </source>
</evidence>
<protein>
    <recommendedName>
        <fullName evidence="6">ADP-dependent (S)-NAD(P)H-hydrate dehydratase</fullName>
        <ecNumber evidence="6">4.2.1.136</ecNumber>
    </recommendedName>
    <alternativeName>
        <fullName evidence="6">ADP-dependent NAD(P)HX dehydratase</fullName>
    </alternativeName>
</protein>
<comment type="function">
    <text evidence="6">Catalyzes the dehydration of the S-form of NAD(P)HX at the expense of ADP, which is converted to AMP. Together with NAD(P)HX epimerase, which catalyzes the epimerization of the S- and R-forms, the enzyme allows the repair of both epimers of NAD(P)HX, a damaged form of NAD(P)H that is a result of enzymatic or heat-dependent hydration.</text>
</comment>
<dbReference type="InterPro" id="IPR000631">
    <property type="entry name" value="CARKD"/>
</dbReference>
<keyword evidence="1 6" id="KW-0547">Nucleotide-binding</keyword>
<dbReference type="HAMAP" id="MF_01965">
    <property type="entry name" value="NADHX_dehydratase"/>
    <property type="match status" value="1"/>
</dbReference>
<dbReference type="InterPro" id="IPR029056">
    <property type="entry name" value="Ribokinase-like"/>
</dbReference>
<dbReference type="PANTHER" id="PTHR12592:SF0">
    <property type="entry name" value="ATP-DEPENDENT (S)-NAD(P)H-HYDRATE DEHYDRATASE"/>
    <property type="match status" value="1"/>
</dbReference>
<feature type="domain" description="YjeF C-terminal" evidence="8">
    <location>
        <begin position="13"/>
        <end position="299"/>
    </location>
</feature>
<keyword evidence="10" id="KW-1185">Reference proteome</keyword>
<evidence type="ECO:0000256" key="2">
    <source>
        <dbReference type="ARBA" id="ARBA00022840"/>
    </source>
</evidence>
<evidence type="ECO:0000256" key="3">
    <source>
        <dbReference type="ARBA" id="ARBA00022857"/>
    </source>
</evidence>
<organism evidence="9 10">
    <name type="scientific">Craurococcus roseus</name>
    <dbReference type="NCBI Taxonomy" id="77585"/>
    <lineage>
        <taxon>Bacteria</taxon>
        <taxon>Pseudomonadati</taxon>
        <taxon>Pseudomonadota</taxon>
        <taxon>Alphaproteobacteria</taxon>
        <taxon>Acetobacterales</taxon>
        <taxon>Acetobacteraceae</taxon>
        <taxon>Craurococcus</taxon>
    </lineage>
</organism>
<name>A0ABN1F5H6_9PROT</name>
<feature type="binding site" evidence="6">
    <location>
        <position position="48"/>
    </location>
    <ligand>
        <name>(6S)-NADPHX</name>
        <dbReference type="ChEBI" id="CHEBI:64076"/>
    </ligand>
</feature>
<keyword evidence="3 6" id="KW-0521">NADP</keyword>
<accession>A0ABN1F5H6</accession>
<evidence type="ECO:0000256" key="6">
    <source>
        <dbReference type="HAMAP-Rule" id="MF_01965"/>
    </source>
</evidence>
<dbReference type="RefSeq" id="WP_343895295.1">
    <property type="nucleotide sequence ID" value="NZ_BAAAFZ010000026.1"/>
</dbReference>
<comment type="cofactor">
    <cofactor evidence="6">
        <name>Mg(2+)</name>
        <dbReference type="ChEBI" id="CHEBI:18420"/>
    </cofactor>
</comment>
<keyword evidence="5 6" id="KW-0456">Lyase</keyword>
<dbReference type="PANTHER" id="PTHR12592">
    <property type="entry name" value="ATP-DEPENDENT (S)-NAD(P)H-HYDRATE DEHYDRATASE FAMILY MEMBER"/>
    <property type="match status" value="1"/>
</dbReference>
<comment type="catalytic activity">
    <reaction evidence="6">
        <text>(6S)-NADPHX + ADP = AMP + phosphate + NADPH + H(+)</text>
        <dbReference type="Rhea" id="RHEA:32235"/>
        <dbReference type="ChEBI" id="CHEBI:15378"/>
        <dbReference type="ChEBI" id="CHEBI:43474"/>
        <dbReference type="ChEBI" id="CHEBI:57783"/>
        <dbReference type="ChEBI" id="CHEBI:64076"/>
        <dbReference type="ChEBI" id="CHEBI:456215"/>
        <dbReference type="ChEBI" id="CHEBI:456216"/>
        <dbReference type="EC" id="4.2.1.136"/>
    </reaction>
</comment>
<dbReference type="NCBIfam" id="TIGR00196">
    <property type="entry name" value="yjeF_cterm"/>
    <property type="match status" value="1"/>
</dbReference>
<dbReference type="EMBL" id="BAAAFZ010000026">
    <property type="protein sequence ID" value="GAA0582850.1"/>
    <property type="molecule type" value="Genomic_DNA"/>
</dbReference>
<comment type="subunit">
    <text evidence="6">Homotetramer.</text>
</comment>